<name>A0A9I9DIV1_CUCME</name>
<organism evidence="2">
    <name type="scientific">Cucumis melo</name>
    <name type="common">Muskmelon</name>
    <dbReference type="NCBI Taxonomy" id="3656"/>
    <lineage>
        <taxon>Eukaryota</taxon>
        <taxon>Viridiplantae</taxon>
        <taxon>Streptophyta</taxon>
        <taxon>Embryophyta</taxon>
        <taxon>Tracheophyta</taxon>
        <taxon>Spermatophyta</taxon>
        <taxon>Magnoliopsida</taxon>
        <taxon>eudicotyledons</taxon>
        <taxon>Gunneridae</taxon>
        <taxon>Pentapetalae</taxon>
        <taxon>rosids</taxon>
        <taxon>fabids</taxon>
        <taxon>Cucurbitales</taxon>
        <taxon>Cucurbitaceae</taxon>
        <taxon>Benincaseae</taxon>
        <taxon>Cucumis</taxon>
    </lineage>
</organism>
<dbReference type="EnsemblPlants" id="MELO3C018933.2.1">
    <property type="protein sequence ID" value="MELO3C018933.2.1"/>
    <property type="gene ID" value="MELO3C018933.2"/>
</dbReference>
<dbReference type="AlphaFoldDB" id="A0A9I9DIV1"/>
<feature type="compositionally biased region" description="Acidic residues" evidence="1">
    <location>
        <begin position="54"/>
        <end position="63"/>
    </location>
</feature>
<sequence>MFSVKQIPQVEVKDEVWSATTVHCIIGIHKNRAKLKFLRTKQDGKSEVEKVNGEDEDEKEEEEVPQKCKQQSKEGGLWIEKSKIL</sequence>
<accession>A0A9I9DIV1</accession>
<protein>
    <submittedName>
        <fullName evidence="2">Uncharacterized protein</fullName>
    </submittedName>
</protein>
<proteinExistence type="predicted"/>
<dbReference type="Gramene" id="MELO3C018933.2.1">
    <property type="protein sequence ID" value="MELO3C018933.2.1"/>
    <property type="gene ID" value="MELO3C018933.2"/>
</dbReference>
<feature type="region of interest" description="Disordered" evidence="1">
    <location>
        <begin position="44"/>
        <end position="85"/>
    </location>
</feature>
<evidence type="ECO:0000256" key="1">
    <source>
        <dbReference type="SAM" id="MobiDB-lite"/>
    </source>
</evidence>
<reference evidence="2" key="1">
    <citation type="submission" date="2023-03" db="UniProtKB">
        <authorList>
            <consortium name="EnsemblPlants"/>
        </authorList>
    </citation>
    <scope>IDENTIFICATION</scope>
</reference>
<evidence type="ECO:0000313" key="2">
    <source>
        <dbReference type="EnsemblPlants" id="MELO3C018933.2.1"/>
    </source>
</evidence>
<feature type="compositionally biased region" description="Basic and acidic residues" evidence="1">
    <location>
        <begin position="44"/>
        <end position="53"/>
    </location>
</feature>